<dbReference type="Proteomes" id="UP000318704">
    <property type="component" value="Chromosome"/>
</dbReference>
<name>A0A517VRS9_9PLAN</name>
<protein>
    <submittedName>
        <fullName evidence="1">Uncharacterized protein</fullName>
    </submittedName>
</protein>
<dbReference type="AlphaFoldDB" id="A0A517VRS9"/>
<evidence type="ECO:0000313" key="1">
    <source>
        <dbReference type="EMBL" id="QDT95640.1"/>
    </source>
</evidence>
<reference evidence="1 2" key="1">
    <citation type="submission" date="2019-03" db="EMBL/GenBank/DDBJ databases">
        <title>Deep-cultivation of Planctomycetes and their phenomic and genomic characterization uncovers novel biology.</title>
        <authorList>
            <person name="Wiegand S."/>
            <person name="Jogler M."/>
            <person name="Boedeker C."/>
            <person name="Pinto D."/>
            <person name="Vollmers J."/>
            <person name="Rivas-Marin E."/>
            <person name="Kohn T."/>
            <person name="Peeters S.H."/>
            <person name="Heuer A."/>
            <person name="Rast P."/>
            <person name="Oberbeckmann S."/>
            <person name="Bunk B."/>
            <person name="Jeske O."/>
            <person name="Meyerdierks A."/>
            <person name="Storesund J.E."/>
            <person name="Kallscheuer N."/>
            <person name="Luecker S."/>
            <person name="Lage O.M."/>
            <person name="Pohl T."/>
            <person name="Merkel B.J."/>
            <person name="Hornburger P."/>
            <person name="Mueller R.-W."/>
            <person name="Bruemmer F."/>
            <person name="Labrenz M."/>
            <person name="Spormann A.M."/>
            <person name="Op den Camp H."/>
            <person name="Overmann J."/>
            <person name="Amann R."/>
            <person name="Jetten M.S.M."/>
            <person name="Mascher T."/>
            <person name="Medema M.H."/>
            <person name="Devos D.P."/>
            <person name="Kaster A.-K."/>
            <person name="Ovreas L."/>
            <person name="Rohde M."/>
            <person name="Galperin M.Y."/>
            <person name="Jogler C."/>
        </authorList>
    </citation>
    <scope>NUCLEOTIDE SEQUENCE [LARGE SCALE GENOMIC DNA]</scope>
    <source>
        <strain evidence="1 2">V144</strain>
    </source>
</reference>
<gene>
    <name evidence="1" type="ORF">V144x_10860</name>
</gene>
<evidence type="ECO:0000313" key="2">
    <source>
        <dbReference type="Proteomes" id="UP000318704"/>
    </source>
</evidence>
<dbReference type="KEGG" id="gaw:V144x_10860"/>
<organism evidence="1 2">
    <name type="scientific">Gimesia aquarii</name>
    <dbReference type="NCBI Taxonomy" id="2527964"/>
    <lineage>
        <taxon>Bacteria</taxon>
        <taxon>Pseudomonadati</taxon>
        <taxon>Planctomycetota</taxon>
        <taxon>Planctomycetia</taxon>
        <taxon>Planctomycetales</taxon>
        <taxon>Planctomycetaceae</taxon>
        <taxon>Gimesia</taxon>
    </lineage>
</organism>
<accession>A0A517VRS9</accession>
<dbReference type="RefSeq" id="WP_144982421.1">
    <property type="nucleotide sequence ID" value="NZ_CP037920.1"/>
</dbReference>
<dbReference type="EMBL" id="CP037920">
    <property type="protein sequence ID" value="QDT95640.1"/>
    <property type="molecule type" value="Genomic_DNA"/>
</dbReference>
<proteinExistence type="predicted"/>
<sequence length="125" mass="14405">MSRAIYCYTQDGCFEHVMCNYAPSVLQEIHASFGIGKYYLVSSVSPDDDSFELIDVKHPQQNVDIIGDALILTWEEFKKLKQCRRKLVKNPANKMSDPFLSVVDGLIDYISSHQEIQHFQFHGEF</sequence>